<dbReference type="AlphaFoldDB" id="M0A071"/>
<dbReference type="EMBL" id="AOIM01000026">
    <property type="protein sequence ID" value="ELY91721.1"/>
    <property type="molecule type" value="Genomic_DNA"/>
</dbReference>
<keyword evidence="2" id="KW-1185">Reference proteome</keyword>
<proteinExistence type="predicted"/>
<name>M0A071_9EURY</name>
<reference evidence="1 2" key="1">
    <citation type="journal article" date="2014" name="PLoS Genet.">
        <title>Phylogenetically driven sequencing of extremely halophilic archaea reveals strategies for static and dynamic osmo-response.</title>
        <authorList>
            <person name="Becker E.A."/>
            <person name="Seitzer P.M."/>
            <person name="Tritt A."/>
            <person name="Larsen D."/>
            <person name="Krusor M."/>
            <person name="Yao A.I."/>
            <person name="Wu D."/>
            <person name="Madern D."/>
            <person name="Eisen J.A."/>
            <person name="Darling A.E."/>
            <person name="Facciotti M.T."/>
        </authorList>
    </citation>
    <scope>NUCLEOTIDE SEQUENCE [LARGE SCALE GENOMIC DNA]</scope>
    <source>
        <strain evidence="1 2">JCM 10989</strain>
    </source>
</reference>
<organism evidence="1 2">
    <name type="scientific">Natrialba hulunbeirensis JCM 10989</name>
    <dbReference type="NCBI Taxonomy" id="1227493"/>
    <lineage>
        <taxon>Archaea</taxon>
        <taxon>Methanobacteriati</taxon>
        <taxon>Methanobacteriota</taxon>
        <taxon>Stenosarchaea group</taxon>
        <taxon>Halobacteria</taxon>
        <taxon>Halobacteriales</taxon>
        <taxon>Natrialbaceae</taxon>
        <taxon>Natrialba</taxon>
    </lineage>
</organism>
<accession>M0A071</accession>
<evidence type="ECO:0000313" key="1">
    <source>
        <dbReference type="EMBL" id="ELY91721.1"/>
    </source>
</evidence>
<sequence>MSVGRVFVRATMVVKGDGVTKDETERTVTSENPMCKPIAEPCWIQRSNRSLSTVETIDPQSVQSVRSV</sequence>
<dbReference type="Proteomes" id="UP000011519">
    <property type="component" value="Unassembled WGS sequence"/>
</dbReference>
<evidence type="ECO:0000313" key="2">
    <source>
        <dbReference type="Proteomes" id="UP000011519"/>
    </source>
</evidence>
<gene>
    <name evidence="1" type="ORF">C483_09279</name>
</gene>
<comment type="caution">
    <text evidence="1">The sequence shown here is derived from an EMBL/GenBank/DDBJ whole genome shotgun (WGS) entry which is preliminary data.</text>
</comment>
<protein>
    <submittedName>
        <fullName evidence="1">Uncharacterized protein</fullName>
    </submittedName>
</protein>